<dbReference type="EMBL" id="JARHUD010000004">
    <property type="protein sequence ID" value="MDF2095769.1"/>
    <property type="molecule type" value="Genomic_DNA"/>
</dbReference>
<evidence type="ECO:0008006" key="4">
    <source>
        <dbReference type="Google" id="ProtNLM"/>
    </source>
</evidence>
<dbReference type="Proteomes" id="UP001215503">
    <property type="component" value="Unassembled WGS sequence"/>
</dbReference>
<keyword evidence="1" id="KW-0732">Signal</keyword>
<comment type="caution">
    <text evidence="2">The sequence shown here is derived from an EMBL/GenBank/DDBJ whole genome shotgun (WGS) entry which is preliminary data.</text>
</comment>
<accession>A0ABT5YNE8</accession>
<evidence type="ECO:0000256" key="1">
    <source>
        <dbReference type="SAM" id="SignalP"/>
    </source>
</evidence>
<evidence type="ECO:0000313" key="3">
    <source>
        <dbReference type="Proteomes" id="UP001215503"/>
    </source>
</evidence>
<reference evidence="2 3" key="1">
    <citation type="submission" date="2023-03" db="EMBL/GenBank/DDBJ databases">
        <title>Fodinicurvata sp. CAU 1616 isolated from sea sendiment.</title>
        <authorList>
            <person name="Kim W."/>
        </authorList>
    </citation>
    <scope>NUCLEOTIDE SEQUENCE [LARGE SCALE GENOMIC DNA]</scope>
    <source>
        <strain evidence="2 3">CAU 1616</strain>
    </source>
</reference>
<dbReference type="RefSeq" id="WP_275821507.1">
    <property type="nucleotide sequence ID" value="NZ_JARHUD010000004.1"/>
</dbReference>
<protein>
    <recommendedName>
        <fullName evidence="4">DUF3299 domain-containing protein</fullName>
    </recommendedName>
</protein>
<sequence length="252" mass="27058">MMRRPLLSSSCVFAAALLVGPAPAQDMNIPDFEAPDEVEILGHVRATLDGEDREWVTIYGIAGGEAGGSATWSSGLPGGLPGGSQDDAFAQMQEGGGLSPEQQAMLEMMQERLAHQRAALLQTIDVSIAGHDPASDKLLTEGVLSLQPQLVGGPEEWQANLGTPMSAEILYVIESNRGMPAVFYTTDTDMNALGEITFTDLSFEEPFGTAVGSFNARLCRVEMPSMMEVNSFPDDCLEVDGSFETELFAERY</sequence>
<organism evidence="2 3">
    <name type="scientific">Aquibaculum arenosum</name>
    <dbReference type="NCBI Taxonomy" id="3032591"/>
    <lineage>
        <taxon>Bacteria</taxon>
        <taxon>Pseudomonadati</taxon>
        <taxon>Pseudomonadota</taxon>
        <taxon>Alphaproteobacteria</taxon>
        <taxon>Rhodospirillales</taxon>
        <taxon>Rhodovibrionaceae</taxon>
        <taxon>Aquibaculum</taxon>
    </lineage>
</organism>
<keyword evidence="3" id="KW-1185">Reference proteome</keyword>
<gene>
    <name evidence="2" type="ORF">P2G67_07250</name>
</gene>
<proteinExistence type="predicted"/>
<feature type="chain" id="PRO_5045682884" description="DUF3299 domain-containing protein" evidence="1">
    <location>
        <begin position="25"/>
        <end position="252"/>
    </location>
</feature>
<name>A0ABT5YNE8_9PROT</name>
<feature type="signal peptide" evidence="1">
    <location>
        <begin position="1"/>
        <end position="24"/>
    </location>
</feature>
<evidence type="ECO:0000313" key="2">
    <source>
        <dbReference type="EMBL" id="MDF2095769.1"/>
    </source>
</evidence>